<keyword evidence="1" id="KW-0812">Transmembrane</keyword>
<keyword evidence="1" id="KW-1133">Transmembrane helix</keyword>
<keyword evidence="1" id="KW-0472">Membrane</keyword>
<sequence>MKIISKPYIIFFFVVLFISPIIGMGLMKEEFTATFAARALFTATLATVLFFMFSRRMNTKK</sequence>
<keyword evidence="3" id="KW-1185">Reference proteome</keyword>
<evidence type="ECO:0000313" key="3">
    <source>
        <dbReference type="Proteomes" id="UP000078459"/>
    </source>
</evidence>
<evidence type="ECO:0000256" key="1">
    <source>
        <dbReference type="SAM" id="Phobius"/>
    </source>
</evidence>
<name>A0A179DBZ0_9SPHI</name>
<dbReference type="Proteomes" id="UP000078459">
    <property type="component" value="Unassembled WGS sequence"/>
</dbReference>
<protein>
    <submittedName>
        <fullName evidence="2">Uncharacterized protein</fullName>
    </submittedName>
</protein>
<organism evidence="2 3">
    <name type="scientific">Pedobacter psychrophilus</name>
    <dbReference type="NCBI Taxonomy" id="1826909"/>
    <lineage>
        <taxon>Bacteria</taxon>
        <taxon>Pseudomonadati</taxon>
        <taxon>Bacteroidota</taxon>
        <taxon>Sphingobacteriia</taxon>
        <taxon>Sphingobacteriales</taxon>
        <taxon>Sphingobacteriaceae</taxon>
        <taxon>Pedobacter</taxon>
    </lineage>
</organism>
<dbReference type="STRING" id="1826909.A5893_14210"/>
<feature type="transmembrane region" description="Helical" evidence="1">
    <location>
        <begin position="33"/>
        <end position="53"/>
    </location>
</feature>
<proteinExistence type="predicted"/>
<feature type="transmembrane region" description="Helical" evidence="1">
    <location>
        <begin position="7"/>
        <end position="27"/>
    </location>
</feature>
<reference evidence="2 3" key="2">
    <citation type="submission" date="2016-06" db="EMBL/GenBank/DDBJ databases">
        <title>Pedobacter psychrophilus sp. nov., isolated from Antarctic fragmentary rock.</title>
        <authorList>
            <person name="Svec P."/>
        </authorList>
    </citation>
    <scope>NUCLEOTIDE SEQUENCE [LARGE SCALE GENOMIC DNA]</scope>
    <source>
        <strain evidence="2 3">CCM 8644</strain>
    </source>
</reference>
<dbReference type="EMBL" id="LWHJ01000030">
    <property type="protein sequence ID" value="OAQ38566.1"/>
    <property type="molecule type" value="Genomic_DNA"/>
</dbReference>
<dbReference type="AlphaFoldDB" id="A0A179DBZ0"/>
<reference evidence="2 3" key="1">
    <citation type="submission" date="2016-04" db="EMBL/GenBank/DDBJ databases">
        <authorList>
            <person name="Evans L.H."/>
            <person name="Alamgir A."/>
            <person name="Owens N."/>
            <person name="Weber N.D."/>
            <person name="Virtaneva K."/>
            <person name="Barbian K."/>
            <person name="Babar A."/>
            <person name="Rosenke K."/>
        </authorList>
    </citation>
    <scope>NUCLEOTIDE SEQUENCE [LARGE SCALE GENOMIC DNA]</scope>
    <source>
        <strain evidence="2 3">CCM 8644</strain>
    </source>
</reference>
<accession>A0A179DBZ0</accession>
<comment type="caution">
    <text evidence="2">The sequence shown here is derived from an EMBL/GenBank/DDBJ whole genome shotgun (WGS) entry which is preliminary data.</text>
</comment>
<evidence type="ECO:0000313" key="2">
    <source>
        <dbReference type="EMBL" id="OAQ38566.1"/>
    </source>
</evidence>
<dbReference type="RefSeq" id="WP_068823338.1">
    <property type="nucleotide sequence ID" value="NZ_LWHJ01000030.1"/>
</dbReference>
<gene>
    <name evidence="2" type="ORF">A5893_14210</name>
</gene>
<dbReference type="OrthoDB" id="10011875at2"/>